<feature type="compositionally biased region" description="Polar residues" evidence="1">
    <location>
        <begin position="29"/>
        <end position="47"/>
    </location>
</feature>
<evidence type="ECO:0000256" key="1">
    <source>
        <dbReference type="SAM" id="MobiDB-lite"/>
    </source>
</evidence>
<feature type="region of interest" description="Disordered" evidence="1">
    <location>
        <begin position="71"/>
        <end position="94"/>
    </location>
</feature>
<sequence>QHPAPQLVFFSFPGKKGAHFFYRLRSKPARTNPSVVTPPDTNCSSSLSKKEGNPLFHLSQGNTYTTSLLFQPKRNTSKHKSKDLKPIYQAQDTQ</sequence>
<keyword evidence="3" id="KW-1185">Reference proteome</keyword>
<dbReference type="AlphaFoldDB" id="A0A843TRS4"/>
<protein>
    <submittedName>
        <fullName evidence="2">Uncharacterized protein</fullName>
    </submittedName>
</protein>
<reference evidence="2" key="1">
    <citation type="submission" date="2017-07" db="EMBL/GenBank/DDBJ databases">
        <title>Taro Niue Genome Assembly and Annotation.</title>
        <authorList>
            <person name="Atibalentja N."/>
            <person name="Keating K."/>
            <person name="Fields C.J."/>
        </authorList>
    </citation>
    <scope>NUCLEOTIDE SEQUENCE</scope>
    <source>
        <strain evidence="2">Niue_2</strain>
        <tissue evidence="2">Leaf</tissue>
    </source>
</reference>
<evidence type="ECO:0000313" key="2">
    <source>
        <dbReference type="EMBL" id="MQL72144.1"/>
    </source>
</evidence>
<evidence type="ECO:0000313" key="3">
    <source>
        <dbReference type="Proteomes" id="UP000652761"/>
    </source>
</evidence>
<proteinExistence type="predicted"/>
<dbReference type="Proteomes" id="UP000652761">
    <property type="component" value="Unassembled WGS sequence"/>
</dbReference>
<feature type="non-terminal residue" evidence="2">
    <location>
        <position position="94"/>
    </location>
</feature>
<gene>
    <name evidence="2" type="ORF">Taro_004489</name>
</gene>
<comment type="caution">
    <text evidence="2">The sequence shown here is derived from an EMBL/GenBank/DDBJ whole genome shotgun (WGS) entry which is preliminary data.</text>
</comment>
<feature type="region of interest" description="Disordered" evidence="1">
    <location>
        <begin position="29"/>
        <end position="48"/>
    </location>
</feature>
<organism evidence="2 3">
    <name type="scientific">Colocasia esculenta</name>
    <name type="common">Wild taro</name>
    <name type="synonym">Arum esculentum</name>
    <dbReference type="NCBI Taxonomy" id="4460"/>
    <lineage>
        <taxon>Eukaryota</taxon>
        <taxon>Viridiplantae</taxon>
        <taxon>Streptophyta</taxon>
        <taxon>Embryophyta</taxon>
        <taxon>Tracheophyta</taxon>
        <taxon>Spermatophyta</taxon>
        <taxon>Magnoliopsida</taxon>
        <taxon>Liliopsida</taxon>
        <taxon>Araceae</taxon>
        <taxon>Aroideae</taxon>
        <taxon>Colocasieae</taxon>
        <taxon>Colocasia</taxon>
    </lineage>
</organism>
<accession>A0A843TRS4</accession>
<dbReference type="EMBL" id="NMUH01000121">
    <property type="protein sequence ID" value="MQL72144.1"/>
    <property type="molecule type" value="Genomic_DNA"/>
</dbReference>
<name>A0A843TRS4_COLES</name>